<proteinExistence type="predicted"/>
<evidence type="ECO:0000313" key="1">
    <source>
        <dbReference type="EMBL" id="QTH72303.1"/>
    </source>
</evidence>
<gene>
    <name evidence="1" type="ORF">J5O05_05390</name>
</gene>
<dbReference type="AlphaFoldDB" id="A0A975DIB2"/>
<accession>A0A975DIB2</accession>
<dbReference type="EMBL" id="CP072133">
    <property type="protein sequence ID" value="QTH72303.1"/>
    <property type="molecule type" value="Genomic_DNA"/>
</dbReference>
<organism evidence="1 2">
    <name type="scientific">Pseudoalteromonas xiamenensis</name>
    <dbReference type="NCBI Taxonomy" id="882626"/>
    <lineage>
        <taxon>Bacteria</taxon>
        <taxon>Pseudomonadati</taxon>
        <taxon>Pseudomonadota</taxon>
        <taxon>Gammaproteobacteria</taxon>
        <taxon>Alteromonadales</taxon>
        <taxon>Pseudoalteromonadaceae</taxon>
        <taxon>Pseudoalteromonas</taxon>
    </lineage>
</organism>
<dbReference type="Proteomes" id="UP000664904">
    <property type="component" value="Chromosome"/>
</dbReference>
<name>A0A975DIB2_9GAMM</name>
<keyword evidence="2" id="KW-1185">Reference proteome</keyword>
<evidence type="ECO:0008006" key="3">
    <source>
        <dbReference type="Google" id="ProtNLM"/>
    </source>
</evidence>
<dbReference type="KEGG" id="pxi:J5O05_05390"/>
<protein>
    <recommendedName>
        <fullName evidence="3">Aminomethyltransferase folate-binding domain-containing protein</fullName>
    </recommendedName>
</protein>
<sequence length="190" mass="20771">MPFAATMFAKHTLGQNAANNQLLTTGKLAVLDFSGFEATPFLQTELGLSLTRLMAPGLGLHGKLATGESFTLYYFSDTAYRFIADETAIHALLQLFNTFASDYDIAYVAREDLAVATISGDAAFDSLVETFDLTPGLQLTDIKLCYGAQSGDVFVTSLVAGEEKQFQLVSQTEQLPKWQALWQDKGFMLN</sequence>
<dbReference type="RefSeq" id="WP_208843928.1">
    <property type="nucleotide sequence ID" value="NZ_CP072133.1"/>
</dbReference>
<reference evidence="1" key="1">
    <citation type="submission" date="2021-03" db="EMBL/GenBank/DDBJ databases">
        <title>Complete Genome of Pseudoalteromonas xiamenensis STKMTI.2, a new potential marine bacterium producing anti-Vibrio compounds.</title>
        <authorList>
            <person name="Handayani D.P."/>
            <person name="Isnansetyo A."/>
            <person name="Istiqomah I."/>
            <person name="Jumina J."/>
        </authorList>
    </citation>
    <scope>NUCLEOTIDE SEQUENCE</scope>
    <source>
        <strain evidence="1">STKMTI.2</strain>
    </source>
</reference>
<dbReference type="SUPFAM" id="SSF103025">
    <property type="entry name" value="Folate-binding domain"/>
    <property type="match status" value="1"/>
</dbReference>
<evidence type="ECO:0000313" key="2">
    <source>
        <dbReference type="Proteomes" id="UP000664904"/>
    </source>
</evidence>